<dbReference type="EMBL" id="HE573020">
    <property type="protein sequence ID" value="CCC47445.1"/>
    <property type="molecule type" value="Genomic_DNA"/>
</dbReference>
<dbReference type="Gene3D" id="3.80.10.10">
    <property type="entry name" value="Ribonuclease Inhibitor"/>
    <property type="match status" value="1"/>
</dbReference>
<name>G0TU12_TRYVY</name>
<sequence length="477" mass="54394">MSTVLPPARQARSAKMYPHTHSVVPPGTVPLCVSSARQRLKCKIPERYGNKWKNVNERFITERRIKQFFTRNETSHDSVEEDVIEQVRTMDIFSLTDTVATQLTSPDAMHSHIMIDVMDELLWNIGSAPERCLWNTPVKHPEWDKDFRFLQEIWLSMRALPYTNPPDRYYSPLIPWAERGEKAENQLIADVALRTREVLDPLYLFHVDHVELTPERISVLFFDGILANKSRYMECFSATFCCISAATLLVILLCFVDSRNSQAQLMNLHLAFNWIDPSCFDMLALLMPRTNVIRLSLRGNRLGGGDALVFQEFILQGCVLLEELDISHTSLTVADVCVLIRCIPQLPVMRVLLLDGICVPENKTAALFAAIENSKLTHVSLNGVTPCLGDAYIKRVNAVCESHQLDSAARKTRLLALRGSYFDAFERRSRDFAPRGRATAIHHKYRPFTTNDPSLQTGEPSVDSRFREFRQKLEGDL</sequence>
<proteinExistence type="predicted"/>
<protein>
    <submittedName>
        <fullName evidence="1">Uncharacterized protein</fullName>
    </submittedName>
</protein>
<reference evidence="1" key="1">
    <citation type="journal article" date="2012" name="Proc. Natl. Acad. Sci. U.S.A.">
        <title>Antigenic diversity is generated by distinct evolutionary mechanisms in African trypanosome species.</title>
        <authorList>
            <person name="Jackson A.P."/>
            <person name="Berry A."/>
            <person name="Aslett M."/>
            <person name="Allison H.C."/>
            <person name="Burton P."/>
            <person name="Vavrova-Anderson J."/>
            <person name="Brown R."/>
            <person name="Browne H."/>
            <person name="Corton N."/>
            <person name="Hauser H."/>
            <person name="Gamble J."/>
            <person name="Gilderthorp R."/>
            <person name="Marcello L."/>
            <person name="McQuillan J."/>
            <person name="Otto T.D."/>
            <person name="Quail M.A."/>
            <person name="Sanders M.J."/>
            <person name="van Tonder A."/>
            <person name="Ginger M.L."/>
            <person name="Field M.C."/>
            <person name="Barry J.D."/>
            <person name="Hertz-Fowler C."/>
            <person name="Berriman M."/>
        </authorList>
    </citation>
    <scope>NUCLEOTIDE SEQUENCE</scope>
    <source>
        <strain evidence="1">Y486</strain>
    </source>
</reference>
<dbReference type="InterPro" id="IPR032675">
    <property type="entry name" value="LRR_dom_sf"/>
</dbReference>
<dbReference type="VEuPathDB" id="TriTrypDB:TvY486_0401100"/>
<gene>
    <name evidence="1" type="ORF">TVY486_0401100</name>
</gene>
<dbReference type="SUPFAM" id="SSF52047">
    <property type="entry name" value="RNI-like"/>
    <property type="match status" value="1"/>
</dbReference>
<dbReference type="AlphaFoldDB" id="G0TU12"/>
<evidence type="ECO:0000313" key="1">
    <source>
        <dbReference type="EMBL" id="CCC47445.1"/>
    </source>
</evidence>
<accession>G0TU12</accession>
<organism evidence="1">
    <name type="scientific">Trypanosoma vivax (strain Y486)</name>
    <dbReference type="NCBI Taxonomy" id="1055687"/>
    <lineage>
        <taxon>Eukaryota</taxon>
        <taxon>Discoba</taxon>
        <taxon>Euglenozoa</taxon>
        <taxon>Kinetoplastea</taxon>
        <taxon>Metakinetoplastina</taxon>
        <taxon>Trypanosomatida</taxon>
        <taxon>Trypanosomatidae</taxon>
        <taxon>Trypanosoma</taxon>
        <taxon>Duttonella</taxon>
    </lineage>
</organism>